<feature type="region of interest" description="Disordered" evidence="1">
    <location>
        <begin position="1"/>
        <end position="62"/>
    </location>
</feature>
<gene>
    <name evidence="2" type="ORF">HZH68_015844</name>
</gene>
<comment type="caution">
    <text evidence="2">The sequence shown here is derived from an EMBL/GenBank/DDBJ whole genome shotgun (WGS) entry which is preliminary data.</text>
</comment>
<keyword evidence="3" id="KW-1185">Reference proteome</keyword>
<proteinExistence type="predicted"/>
<evidence type="ECO:0008006" key="4">
    <source>
        <dbReference type="Google" id="ProtNLM"/>
    </source>
</evidence>
<protein>
    <recommendedName>
        <fullName evidence="4">PiggyBac transposable element-derived protein domain-containing protein</fullName>
    </recommendedName>
</protein>
<dbReference type="AlphaFoldDB" id="A0A834J6G9"/>
<accession>A0A834J6G9</accession>
<feature type="compositionally biased region" description="Acidic residues" evidence="1">
    <location>
        <begin position="1"/>
        <end position="13"/>
    </location>
</feature>
<dbReference type="EMBL" id="JACSDZ010000021">
    <property type="protein sequence ID" value="KAF7381971.1"/>
    <property type="molecule type" value="Genomic_DNA"/>
</dbReference>
<evidence type="ECO:0000313" key="2">
    <source>
        <dbReference type="EMBL" id="KAF7381971.1"/>
    </source>
</evidence>
<name>A0A834J6G9_VESGE</name>
<evidence type="ECO:0000313" key="3">
    <source>
        <dbReference type="Proteomes" id="UP000617340"/>
    </source>
</evidence>
<reference evidence="2" key="1">
    <citation type="journal article" date="2020" name="G3 (Bethesda)">
        <title>High-Quality Assemblies for Three Invasive Social Wasps from the &lt;i&gt;Vespula&lt;/i&gt; Genus.</title>
        <authorList>
            <person name="Harrop T.W.R."/>
            <person name="Guhlin J."/>
            <person name="McLaughlin G.M."/>
            <person name="Permina E."/>
            <person name="Stockwell P."/>
            <person name="Gilligan J."/>
            <person name="Le Lec M.F."/>
            <person name="Gruber M.A.M."/>
            <person name="Quinn O."/>
            <person name="Lovegrove M."/>
            <person name="Duncan E.J."/>
            <person name="Remnant E.J."/>
            <person name="Van Eeckhoven J."/>
            <person name="Graham B."/>
            <person name="Knapp R.A."/>
            <person name="Langford K.W."/>
            <person name="Kronenberg Z."/>
            <person name="Press M.O."/>
            <person name="Eacker S.M."/>
            <person name="Wilson-Rankin E.E."/>
            <person name="Purcell J."/>
            <person name="Lester P.J."/>
            <person name="Dearden P.K."/>
        </authorList>
    </citation>
    <scope>NUCLEOTIDE SEQUENCE</scope>
    <source>
        <strain evidence="2">Linc-1</strain>
    </source>
</reference>
<feature type="compositionally biased region" description="Basic and acidic residues" evidence="1">
    <location>
        <begin position="31"/>
        <end position="50"/>
    </location>
</feature>
<evidence type="ECO:0000256" key="1">
    <source>
        <dbReference type="SAM" id="MobiDB-lite"/>
    </source>
</evidence>
<sequence>MKSDEIFGEDGNDSSDYAAFEDSSEDNDDEIVSKPEDEIIHKPEGNHDTSHATTSNTNHNLWTENQRNPELFIFQENIVFTKQKSIPKANAMKKNSKIHFSGNLEANINNSKVMHCFQNIRPVLNKLVKNFNRIPMAEHLCVDEQIISFKGRNRLKEIYTSKHQTPDHQLPNIRSSDNVVLGIQLLC</sequence>
<dbReference type="Proteomes" id="UP000617340">
    <property type="component" value="Unassembled WGS sequence"/>
</dbReference>
<organism evidence="2 3">
    <name type="scientific">Vespula germanica</name>
    <name type="common">German yellow jacket</name>
    <name type="synonym">Paravespula germanica</name>
    <dbReference type="NCBI Taxonomy" id="30212"/>
    <lineage>
        <taxon>Eukaryota</taxon>
        <taxon>Metazoa</taxon>
        <taxon>Ecdysozoa</taxon>
        <taxon>Arthropoda</taxon>
        <taxon>Hexapoda</taxon>
        <taxon>Insecta</taxon>
        <taxon>Pterygota</taxon>
        <taxon>Neoptera</taxon>
        <taxon>Endopterygota</taxon>
        <taxon>Hymenoptera</taxon>
        <taxon>Apocrita</taxon>
        <taxon>Aculeata</taxon>
        <taxon>Vespoidea</taxon>
        <taxon>Vespidae</taxon>
        <taxon>Vespinae</taxon>
        <taxon>Vespula</taxon>
    </lineage>
</organism>
<feature type="compositionally biased region" description="Low complexity" evidence="1">
    <location>
        <begin position="51"/>
        <end position="60"/>
    </location>
</feature>